<dbReference type="KEGG" id="bgv:CAL12_11460"/>
<dbReference type="Proteomes" id="UP000194151">
    <property type="component" value="Chromosome"/>
</dbReference>
<name>A0A1W6YJT9_9BORD</name>
<proteinExistence type="predicted"/>
<dbReference type="AlphaFoldDB" id="A0A1W6YJT9"/>
<evidence type="ECO:0008006" key="3">
    <source>
        <dbReference type="Google" id="ProtNLM"/>
    </source>
</evidence>
<gene>
    <name evidence="1" type="ORF">CAL12_11460</name>
</gene>
<reference evidence="1 2" key="1">
    <citation type="submission" date="2017-05" db="EMBL/GenBank/DDBJ databases">
        <title>Complete and WGS of Bordetella genogroups.</title>
        <authorList>
            <person name="Spilker T."/>
            <person name="LiPuma J."/>
        </authorList>
    </citation>
    <scope>NUCLEOTIDE SEQUENCE [LARGE SCALE GENOMIC DNA]</scope>
    <source>
        <strain evidence="1 2">AU19157</strain>
    </source>
</reference>
<dbReference type="OrthoDB" id="8527830at2"/>
<keyword evidence="2" id="KW-1185">Reference proteome</keyword>
<sequence>MANQGDNHRDDGFSRLDLDFVRVLEDLIDALIANGTLRLTDLPPHAQRKLNERKQHRARLSEHLDLLDDEDGQVI</sequence>
<evidence type="ECO:0000313" key="1">
    <source>
        <dbReference type="EMBL" id="ARP81365.1"/>
    </source>
</evidence>
<dbReference type="RefSeq" id="WP_086064560.1">
    <property type="nucleotide sequence ID" value="NZ_CP021108.1"/>
</dbReference>
<accession>A0A1W6YJT9</accession>
<protein>
    <recommendedName>
        <fullName evidence="3">Tryptophan synthase subunit beta like protein</fullName>
    </recommendedName>
</protein>
<organism evidence="1 2">
    <name type="scientific">Bordetella genomosp. 8</name>
    <dbReference type="NCBI Taxonomy" id="1416806"/>
    <lineage>
        <taxon>Bacteria</taxon>
        <taxon>Pseudomonadati</taxon>
        <taxon>Pseudomonadota</taxon>
        <taxon>Betaproteobacteria</taxon>
        <taxon>Burkholderiales</taxon>
        <taxon>Alcaligenaceae</taxon>
        <taxon>Bordetella</taxon>
    </lineage>
</organism>
<evidence type="ECO:0000313" key="2">
    <source>
        <dbReference type="Proteomes" id="UP000194151"/>
    </source>
</evidence>
<dbReference type="STRING" id="1416806.CAL12_11460"/>
<dbReference type="EMBL" id="CP021108">
    <property type="protein sequence ID" value="ARP81365.1"/>
    <property type="molecule type" value="Genomic_DNA"/>
</dbReference>